<organism evidence="5 6">
    <name type="scientific">Abrus precatorius</name>
    <name type="common">Indian licorice</name>
    <name type="synonym">Glycine abrus</name>
    <dbReference type="NCBI Taxonomy" id="3816"/>
    <lineage>
        <taxon>Eukaryota</taxon>
        <taxon>Viridiplantae</taxon>
        <taxon>Streptophyta</taxon>
        <taxon>Embryophyta</taxon>
        <taxon>Tracheophyta</taxon>
        <taxon>Spermatophyta</taxon>
        <taxon>Magnoliopsida</taxon>
        <taxon>eudicotyledons</taxon>
        <taxon>Gunneridae</taxon>
        <taxon>Pentapetalae</taxon>
        <taxon>rosids</taxon>
        <taxon>fabids</taxon>
        <taxon>Fabales</taxon>
        <taxon>Fabaceae</taxon>
        <taxon>Papilionoideae</taxon>
        <taxon>50 kb inversion clade</taxon>
        <taxon>NPAAA clade</taxon>
        <taxon>indigoferoid/millettioid clade</taxon>
        <taxon>Abreae</taxon>
        <taxon>Abrus</taxon>
    </lineage>
</organism>
<dbReference type="RefSeq" id="XP_027351466.1">
    <property type="nucleotide sequence ID" value="XM_027495665.1"/>
</dbReference>
<dbReference type="SUPFAM" id="SSF53067">
    <property type="entry name" value="Actin-like ATPase domain"/>
    <property type="match status" value="2"/>
</dbReference>
<evidence type="ECO:0000256" key="1">
    <source>
        <dbReference type="ARBA" id="ARBA00007381"/>
    </source>
</evidence>
<dbReference type="Gene3D" id="3.90.640.10">
    <property type="entry name" value="Actin, Chain A, domain 4"/>
    <property type="match status" value="1"/>
</dbReference>
<gene>
    <name evidence="6" type="primary">LOC113862586</name>
</gene>
<dbReference type="FunFam" id="3.30.420.40:FF:000026">
    <property type="entry name" value="Heat shock protein 70"/>
    <property type="match status" value="1"/>
</dbReference>
<comment type="similarity">
    <text evidence="1 4">Belongs to the heat shock protein 70 family.</text>
</comment>
<keyword evidence="2 4" id="KW-0547">Nucleotide-binding</keyword>
<proteinExistence type="inferred from homology"/>
<dbReference type="SUPFAM" id="SSF100920">
    <property type="entry name" value="Heat shock protein 70kD (HSP70), peptide-binding domain"/>
    <property type="match status" value="1"/>
</dbReference>
<dbReference type="InterPro" id="IPR013126">
    <property type="entry name" value="Hsp_70_fam"/>
</dbReference>
<dbReference type="KEGG" id="aprc:113862586"/>
<dbReference type="InterPro" id="IPR018181">
    <property type="entry name" value="Heat_shock_70_CS"/>
</dbReference>
<dbReference type="GO" id="GO:0140662">
    <property type="term" value="F:ATP-dependent protein folding chaperone"/>
    <property type="evidence" value="ECO:0007669"/>
    <property type="project" value="InterPro"/>
</dbReference>
<sequence>MAERVAIGIDLGTTYSCVGVWCHDRVEIIVNDQGNRTTPSYVAFNRTQRMIGDAAKNQAATNPTNTVFDAKRLIGRRFSDSEVQNDTKLWPFKVISDDENKPKIVVNHNSEEKHFSAEEISSMVLAKMREIAEDFLRSKVKNVVITVPAYFNDSQRQATKDAGAIAGLNVMRIINEPTAAAIAYGLDMECCNYGRRNVFIFDLGGGTLDVSLLKIEKNNIEVKAITGDTHLGGEDFDNKMMNHFVKEFERMNKMDISGNPRALRRLRTACEKAKRVLSSTDETIIEVDSLYQGIDLHSSMSRAKFEELNKEYFNKCMELVEKCLIDAKTDKSSVDDVVLVGGSTRIPKVQQLLRNFFDGKDLCKRINPDEAIAYGAAVLASKLSGECCEKVRDLSLGEVTPLSLGLQTHGGIMKTIIPRNTLIPIKMEEVFTTHVDNQTNILIHVYEGERQTAMDNNLLGKFVLEIPPARRFVPQISVGFELDDDGILHVSAKEKSSGINEKVTVINHKGRLSRGEIERMISEAEKYKAADERYKKKVEARHVLERHAFNLQNAINDKDISLKLSTEDEKKIKNAIEFALKWLELNVDAKQEDFDNRLSVLSNVFDEIIVKMINCEDNRVASAGTGAASSSNSGKHRWLKILAKFALQAVYSAITGNIIGFVSIVLDTLSN</sequence>
<name>A0A8B8L592_ABRPR</name>
<dbReference type="Gene3D" id="3.30.30.30">
    <property type="match status" value="1"/>
</dbReference>
<dbReference type="OrthoDB" id="1375608at2759"/>
<evidence type="ECO:0000313" key="6">
    <source>
        <dbReference type="RefSeq" id="XP_027351466.1"/>
    </source>
</evidence>
<dbReference type="Pfam" id="PF00012">
    <property type="entry name" value="HSP70"/>
    <property type="match status" value="1"/>
</dbReference>
<dbReference type="NCBIfam" id="NF001413">
    <property type="entry name" value="PRK00290.1"/>
    <property type="match status" value="1"/>
</dbReference>
<dbReference type="FunFam" id="2.60.34.10:FF:000012">
    <property type="entry name" value="Heat shock 70 kDa protein"/>
    <property type="match status" value="1"/>
</dbReference>
<reference evidence="5" key="1">
    <citation type="journal article" date="2019" name="Toxins">
        <title>Detection of Abrin-Like and Prepropulchellin-Like Toxin Genes and Transcripts Using Whole Genome Sequencing and Full-Length Transcript Sequencing of Abrus precatorius.</title>
        <authorList>
            <person name="Hovde B.T."/>
            <person name="Daligault H.E."/>
            <person name="Hanschen E.R."/>
            <person name="Kunde Y.A."/>
            <person name="Johnson M.B."/>
            <person name="Starkenburg S.R."/>
            <person name="Johnson S.L."/>
        </authorList>
    </citation>
    <scope>NUCLEOTIDE SEQUENCE [LARGE SCALE GENOMIC DNA]</scope>
</reference>
<keyword evidence="3 4" id="KW-0067">ATP-binding</keyword>
<evidence type="ECO:0000256" key="4">
    <source>
        <dbReference type="RuleBase" id="RU003322"/>
    </source>
</evidence>
<dbReference type="GO" id="GO:0005524">
    <property type="term" value="F:ATP binding"/>
    <property type="evidence" value="ECO:0007669"/>
    <property type="project" value="UniProtKB-KW"/>
</dbReference>
<dbReference type="Gene3D" id="2.60.34.10">
    <property type="entry name" value="Substrate Binding Domain Of DNAk, Chain A, domain 1"/>
    <property type="match status" value="1"/>
</dbReference>
<dbReference type="FunFam" id="3.90.640.10:FF:000002">
    <property type="entry name" value="Heat shock 70 kDa"/>
    <property type="match status" value="1"/>
</dbReference>
<keyword evidence="5" id="KW-1185">Reference proteome</keyword>
<accession>A0A8B8L592</accession>
<dbReference type="GeneID" id="113862586"/>
<dbReference type="Gene3D" id="3.30.420.40">
    <property type="match status" value="2"/>
</dbReference>
<dbReference type="PANTHER" id="PTHR19375">
    <property type="entry name" value="HEAT SHOCK PROTEIN 70KDA"/>
    <property type="match status" value="1"/>
</dbReference>
<dbReference type="PRINTS" id="PR00301">
    <property type="entry name" value="HEATSHOCK70"/>
</dbReference>
<dbReference type="AlphaFoldDB" id="A0A8B8L592"/>
<reference evidence="6" key="2">
    <citation type="submission" date="2025-08" db="UniProtKB">
        <authorList>
            <consortium name="RefSeq"/>
        </authorList>
    </citation>
    <scope>IDENTIFICATION</scope>
    <source>
        <tissue evidence="6">Young leaves</tissue>
    </source>
</reference>
<dbReference type="PROSITE" id="PS01036">
    <property type="entry name" value="HSP70_3"/>
    <property type="match status" value="1"/>
</dbReference>
<dbReference type="FunFam" id="3.30.30.30:FF:000001">
    <property type="entry name" value="heat shock 70 kDa protein-like"/>
    <property type="match status" value="1"/>
</dbReference>
<dbReference type="InterPro" id="IPR043129">
    <property type="entry name" value="ATPase_NBD"/>
</dbReference>
<dbReference type="Gene3D" id="1.20.1270.10">
    <property type="match status" value="1"/>
</dbReference>
<evidence type="ECO:0000256" key="2">
    <source>
        <dbReference type="ARBA" id="ARBA00022741"/>
    </source>
</evidence>
<dbReference type="SUPFAM" id="SSF100934">
    <property type="entry name" value="Heat shock protein 70kD (HSP70), C-terminal subdomain"/>
    <property type="match status" value="1"/>
</dbReference>
<dbReference type="PROSITE" id="PS00329">
    <property type="entry name" value="HSP70_2"/>
    <property type="match status" value="1"/>
</dbReference>
<dbReference type="InterPro" id="IPR029048">
    <property type="entry name" value="HSP70_C_sf"/>
</dbReference>
<dbReference type="InterPro" id="IPR029047">
    <property type="entry name" value="HSP70_peptide-bd_sf"/>
</dbReference>
<dbReference type="PROSITE" id="PS00297">
    <property type="entry name" value="HSP70_1"/>
    <property type="match status" value="1"/>
</dbReference>
<dbReference type="Proteomes" id="UP000694853">
    <property type="component" value="Unplaced"/>
</dbReference>
<evidence type="ECO:0000313" key="5">
    <source>
        <dbReference type="Proteomes" id="UP000694853"/>
    </source>
</evidence>
<protein>
    <submittedName>
        <fullName evidence="6">Heat shock 70 kDa protein 18-like</fullName>
    </submittedName>
</protein>
<evidence type="ECO:0000256" key="3">
    <source>
        <dbReference type="ARBA" id="ARBA00022840"/>
    </source>
</evidence>